<dbReference type="InterPro" id="IPR036513">
    <property type="entry name" value="STAS_dom_sf"/>
</dbReference>
<dbReference type="PANTHER" id="PTHR35526:SF3">
    <property type="entry name" value="ANTI-SIGMA-F FACTOR RSBW"/>
    <property type="match status" value="1"/>
</dbReference>
<keyword evidence="1" id="KW-0723">Serine/threonine-protein kinase</keyword>
<evidence type="ECO:0000313" key="3">
    <source>
        <dbReference type="EMBL" id="MBP2185649.1"/>
    </source>
</evidence>
<organism evidence="3 4">
    <name type="scientific">Amycolatopsis magusensis</name>
    <dbReference type="NCBI Taxonomy" id="882444"/>
    <lineage>
        <taxon>Bacteria</taxon>
        <taxon>Bacillati</taxon>
        <taxon>Actinomycetota</taxon>
        <taxon>Actinomycetes</taxon>
        <taxon>Pseudonocardiales</taxon>
        <taxon>Pseudonocardiaceae</taxon>
        <taxon>Amycolatopsis</taxon>
    </lineage>
</organism>
<name>A0ABS4Q3H9_9PSEU</name>
<dbReference type="SUPFAM" id="SSF55874">
    <property type="entry name" value="ATPase domain of HSP90 chaperone/DNA topoisomerase II/histidine kinase"/>
    <property type="match status" value="1"/>
</dbReference>
<keyword evidence="1" id="KW-0808">Transferase</keyword>
<dbReference type="InterPro" id="IPR050267">
    <property type="entry name" value="Anti-sigma-factor_SerPK"/>
</dbReference>
<dbReference type="Gene3D" id="3.30.565.10">
    <property type="entry name" value="Histidine kinase-like ATPase, C-terminal domain"/>
    <property type="match status" value="1"/>
</dbReference>
<accession>A0ABS4Q3H9</accession>
<sequence>MVRVAGELDLLEYPRLRDTLLKCAVEQPPAVLVVVDELIATTPSLLSVFAQAWNRLSDWPNVPVFLVATGEPMRRVLREASVARFVPAFESLADAANAVATEPRRRYTKIGFRRLPDTARLARDFTRQVCLQWLPKAPITPDALLVVNELVDNVLVHTDSEPTLRLELRANHFSIAVSDSSSTPARLREGIDGANGGLGLRLVAQLTKTWGSTPALSGGKVVWGVLVTNPRTRVFQPFSVS</sequence>
<protein>
    <submittedName>
        <fullName evidence="3">Anti-anti-sigma regulatory factor</fullName>
    </submittedName>
</protein>
<keyword evidence="4" id="KW-1185">Reference proteome</keyword>
<comment type="caution">
    <text evidence="3">The sequence shown here is derived from an EMBL/GenBank/DDBJ whole genome shotgun (WGS) entry which is preliminary data.</text>
</comment>
<dbReference type="InterPro" id="IPR002645">
    <property type="entry name" value="STAS_dom"/>
</dbReference>
<gene>
    <name evidence="3" type="ORF">JOM49_007175</name>
</gene>
<dbReference type="Pfam" id="PF13581">
    <property type="entry name" value="HATPase_c_2"/>
    <property type="match status" value="1"/>
</dbReference>
<dbReference type="Proteomes" id="UP000741013">
    <property type="component" value="Unassembled WGS sequence"/>
</dbReference>
<dbReference type="InterPro" id="IPR036890">
    <property type="entry name" value="HATPase_C_sf"/>
</dbReference>
<evidence type="ECO:0000259" key="2">
    <source>
        <dbReference type="PROSITE" id="PS50801"/>
    </source>
</evidence>
<evidence type="ECO:0000256" key="1">
    <source>
        <dbReference type="ARBA" id="ARBA00022527"/>
    </source>
</evidence>
<feature type="domain" description="STAS" evidence="2">
    <location>
        <begin position="1"/>
        <end position="99"/>
    </location>
</feature>
<dbReference type="PROSITE" id="PS50801">
    <property type="entry name" value="STAS"/>
    <property type="match status" value="1"/>
</dbReference>
<reference evidence="3 4" key="1">
    <citation type="submission" date="2021-03" db="EMBL/GenBank/DDBJ databases">
        <title>Sequencing the genomes of 1000 actinobacteria strains.</title>
        <authorList>
            <person name="Klenk H.-P."/>
        </authorList>
    </citation>
    <scope>NUCLEOTIDE SEQUENCE [LARGE SCALE GENOMIC DNA]</scope>
    <source>
        <strain evidence="3 4">DSM 45510</strain>
    </source>
</reference>
<keyword evidence="1" id="KW-0418">Kinase</keyword>
<dbReference type="EMBL" id="JAGGMS010000001">
    <property type="protein sequence ID" value="MBP2185649.1"/>
    <property type="molecule type" value="Genomic_DNA"/>
</dbReference>
<dbReference type="Gene3D" id="3.30.750.24">
    <property type="entry name" value="STAS domain"/>
    <property type="match status" value="1"/>
</dbReference>
<dbReference type="CDD" id="cd16936">
    <property type="entry name" value="HATPase_RsbW-like"/>
    <property type="match status" value="1"/>
</dbReference>
<dbReference type="PANTHER" id="PTHR35526">
    <property type="entry name" value="ANTI-SIGMA-F FACTOR RSBW-RELATED"/>
    <property type="match status" value="1"/>
</dbReference>
<dbReference type="InterPro" id="IPR003594">
    <property type="entry name" value="HATPase_dom"/>
</dbReference>
<dbReference type="SUPFAM" id="SSF52091">
    <property type="entry name" value="SpoIIaa-like"/>
    <property type="match status" value="1"/>
</dbReference>
<evidence type="ECO:0000313" key="4">
    <source>
        <dbReference type="Proteomes" id="UP000741013"/>
    </source>
</evidence>
<proteinExistence type="predicted"/>